<dbReference type="PANTHER" id="PTHR35563">
    <property type="entry name" value="BARREL METAL-DEPENDENT HYDROLASE, PUTATIVE (AFU_ORTHOLOGUE AFUA_1G16240)-RELATED"/>
    <property type="match status" value="1"/>
</dbReference>
<dbReference type="EMBL" id="SVNY01000004">
    <property type="protein sequence ID" value="MBE6833671.1"/>
    <property type="molecule type" value="Genomic_DNA"/>
</dbReference>
<dbReference type="Proteomes" id="UP000754750">
    <property type="component" value="Unassembled WGS sequence"/>
</dbReference>
<dbReference type="GO" id="GO:0016787">
    <property type="term" value="F:hydrolase activity"/>
    <property type="evidence" value="ECO:0007669"/>
    <property type="project" value="UniProtKB-KW"/>
</dbReference>
<reference evidence="1" key="1">
    <citation type="submission" date="2019-04" db="EMBL/GenBank/DDBJ databases">
        <title>Evolution of Biomass-Degrading Anaerobic Consortia Revealed by Metagenomics.</title>
        <authorList>
            <person name="Peng X."/>
        </authorList>
    </citation>
    <scope>NUCLEOTIDE SEQUENCE</scope>
    <source>
        <strain evidence="1">SIG551</strain>
    </source>
</reference>
<dbReference type="AlphaFoldDB" id="A0A928Q468"/>
<dbReference type="RefSeq" id="WP_020072299.1">
    <property type="nucleotide sequence ID" value="NZ_JBKWRC010000002.1"/>
</dbReference>
<dbReference type="InterPro" id="IPR032466">
    <property type="entry name" value="Metal_Hydrolase"/>
</dbReference>
<accession>A0A928Q468</accession>
<evidence type="ECO:0000313" key="1">
    <source>
        <dbReference type="EMBL" id="MBE6833671.1"/>
    </source>
</evidence>
<gene>
    <name evidence="1" type="ORF">E7512_08840</name>
</gene>
<dbReference type="PANTHER" id="PTHR35563:SF2">
    <property type="entry name" value="BARREL METAL-DEPENDENT HYDROLASE, PUTATIVE (AFU_ORTHOLOGUE AFUA_1G16240)-RELATED"/>
    <property type="match status" value="1"/>
</dbReference>
<keyword evidence="1" id="KW-0378">Hydrolase</keyword>
<dbReference type="SUPFAM" id="SSF51556">
    <property type="entry name" value="Metallo-dependent hydrolases"/>
    <property type="match status" value="1"/>
</dbReference>
<dbReference type="Gene3D" id="3.20.20.140">
    <property type="entry name" value="Metal-dependent hydrolases"/>
    <property type="match status" value="1"/>
</dbReference>
<organism evidence="1 2">
    <name type="scientific">Faecalispora sporosphaeroides</name>
    <dbReference type="NCBI Taxonomy" id="1549"/>
    <lineage>
        <taxon>Bacteria</taxon>
        <taxon>Bacillati</taxon>
        <taxon>Bacillota</taxon>
        <taxon>Clostridia</taxon>
        <taxon>Eubacteriales</taxon>
        <taxon>Oscillospiraceae</taxon>
        <taxon>Faecalispora</taxon>
    </lineage>
</organism>
<comment type="caution">
    <text evidence="1">The sequence shown here is derived from an EMBL/GenBank/DDBJ whole genome shotgun (WGS) entry which is preliminary data.</text>
</comment>
<dbReference type="InterPro" id="IPR052358">
    <property type="entry name" value="Aro_Compnd_Degr_Hydrolases"/>
</dbReference>
<evidence type="ECO:0000313" key="2">
    <source>
        <dbReference type="Proteomes" id="UP000754750"/>
    </source>
</evidence>
<proteinExistence type="predicted"/>
<name>A0A928Q468_9FIRM</name>
<sequence length="253" mass="28959">MQKIFDSHFHIIDPQYPLVENQGFVPDYYTVEEYRRELESMGLELAGGAVVSGSFQGFDQSYFEGALAKLGKRFVGVTQLDPAADDAEILRLDQIGIKNIRFNLFRGFHFSLQEIEKLSNRVYGLCGWKTELYLDASQMDEAFLALVFRLPKVSIDHLGMRKCEAERLKRFVSEGVPIRATGFGRVDYSREEVQRLLAELYRENPGGLLFGSDLPSTRARYRFSVQDIRLIQEALGEAHAQNVLYHNGVSWYL</sequence>
<protein>
    <submittedName>
        <fullName evidence="1">2-pyrone-4,6-dicarboxylate hydrolase</fullName>
    </submittedName>
</protein>